<dbReference type="PROSITE" id="PS50975">
    <property type="entry name" value="ATP_GRASP"/>
    <property type="match status" value="1"/>
</dbReference>
<dbReference type="GO" id="GO:0005524">
    <property type="term" value="F:ATP binding"/>
    <property type="evidence" value="ECO:0007669"/>
    <property type="project" value="UniProtKB-UniRule"/>
</dbReference>
<evidence type="ECO:0000256" key="1">
    <source>
        <dbReference type="PROSITE-ProRule" id="PRU00409"/>
    </source>
</evidence>
<organism evidence="3 4">
    <name type="scientific">Plebeiibacterium marinum</name>
    <dbReference type="NCBI Taxonomy" id="2992111"/>
    <lineage>
        <taxon>Bacteria</taxon>
        <taxon>Pseudomonadati</taxon>
        <taxon>Bacteroidota</taxon>
        <taxon>Bacteroidia</taxon>
        <taxon>Marinilabiliales</taxon>
        <taxon>Marinilabiliaceae</taxon>
        <taxon>Plebeiibacterium</taxon>
    </lineage>
</organism>
<dbReference type="PANTHER" id="PTHR21621:SF0">
    <property type="entry name" value="BETA-CITRYLGLUTAMATE SYNTHASE B-RELATED"/>
    <property type="match status" value="1"/>
</dbReference>
<dbReference type="InterPro" id="IPR011761">
    <property type="entry name" value="ATP-grasp"/>
</dbReference>
<dbReference type="InterPro" id="IPR013651">
    <property type="entry name" value="ATP-grasp_RimK-type"/>
</dbReference>
<dbReference type="AlphaFoldDB" id="A0AAE3SI91"/>
<sequence length="340" mass="39535">MKIGIHKAKGSFSERWIPYCEENNIDYKIVDCYRSNIIQQLSDCDALMWHFNHKGARECKFAKQLLYAVKKSGKEVFPDFNTVWHFDDKVGQKYLLEAIGAPLAPSYVFYTKKDAIGWAKNTVYPKVFKLRNGAGSDNVKLVKNYGQAKRLINKSFGKGFKQYEAWSNLKERFRKFSIGKATLLDLVKGSVRLFYTTEYARMAGREIGYVYFQDFIPQNNFDIRVCVVGDKAFAIKRMVRENDFRASGSGFIYYEKDHFNEETIQWALEVSNKLGDQCMAYDFVFQDKNPLIVEISYGFAKEGYDACVGYWDKDMNWYEGKFNPYGWMVDGIVKNINSKI</sequence>
<keyword evidence="1" id="KW-0067">ATP-binding</keyword>
<keyword evidence="1" id="KW-0547">Nucleotide-binding</keyword>
<gene>
    <name evidence="3" type="ORF">OM074_00835</name>
</gene>
<dbReference type="InterPro" id="IPR013815">
    <property type="entry name" value="ATP_grasp_subdomain_1"/>
</dbReference>
<comment type="caution">
    <text evidence="3">The sequence shown here is derived from an EMBL/GenBank/DDBJ whole genome shotgun (WGS) entry which is preliminary data.</text>
</comment>
<dbReference type="RefSeq" id="WP_301197367.1">
    <property type="nucleotide sequence ID" value="NZ_JAPDPI010000001.1"/>
</dbReference>
<dbReference type="Proteomes" id="UP001207408">
    <property type="component" value="Unassembled WGS sequence"/>
</dbReference>
<accession>A0AAE3SI91</accession>
<evidence type="ECO:0000259" key="2">
    <source>
        <dbReference type="PROSITE" id="PS50975"/>
    </source>
</evidence>
<dbReference type="GO" id="GO:0018169">
    <property type="term" value="F:ribosomal S6-glutamic acid ligase activity"/>
    <property type="evidence" value="ECO:0007669"/>
    <property type="project" value="TreeGrafter"/>
</dbReference>
<evidence type="ECO:0000313" key="4">
    <source>
        <dbReference type="Proteomes" id="UP001207408"/>
    </source>
</evidence>
<dbReference type="Pfam" id="PF08443">
    <property type="entry name" value="RimK"/>
    <property type="match status" value="1"/>
</dbReference>
<proteinExistence type="predicted"/>
<dbReference type="GO" id="GO:0046872">
    <property type="term" value="F:metal ion binding"/>
    <property type="evidence" value="ECO:0007669"/>
    <property type="project" value="InterPro"/>
</dbReference>
<dbReference type="PANTHER" id="PTHR21621">
    <property type="entry name" value="RIBOSOMAL PROTEIN S6 MODIFICATION PROTEIN"/>
    <property type="match status" value="1"/>
</dbReference>
<dbReference type="Gene3D" id="3.30.1490.20">
    <property type="entry name" value="ATP-grasp fold, A domain"/>
    <property type="match status" value="1"/>
</dbReference>
<dbReference type="GO" id="GO:0009432">
    <property type="term" value="P:SOS response"/>
    <property type="evidence" value="ECO:0007669"/>
    <property type="project" value="TreeGrafter"/>
</dbReference>
<evidence type="ECO:0000313" key="3">
    <source>
        <dbReference type="EMBL" id="MCW3804144.1"/>
    </source>
</evidence>
<dbReference type="SUPFAM" id="SSF56059">
    <property type="entry name" value="Glutathione synthetase ATP-binding domain-like"/>
    <property type="match status" value="1"/>
</dbReference>
<keyword evidence="4" id="KW-1185">Reference proteome</keyword>
<dbReference type="GO" id="GO:0005737">
    <property type="term" value="C:cytoplasm"/>
    <property type="evidence" value="ECO:0007669"/>
    <property type="project" value="TreeGrafter"/>
</dbReference>
<dbReference type="Gene3D" id="3.30.470.20">
    <property type="entry name" value="ATP-grasp fold, B domain"/>
    <property type="match status" value="1"/>
</dbReference>
<protein>
    <recommendedName>
        <fullName evidence="2">ATP-grasp domain-containing protein</fullName>
    </recommendedName>
</protein>
<feature type="domain" description="ATP-grasp" evidence="2">
    <location>
        <begin position="93"/>
        <end position="144"/>
    </location>
</feature>
<dbReference type="EMBL" id="JAPDPI010000001">
    <property type="protein sequence ID" value="MCW3804144.1"/>
    <property type="molecule type" value="Genomic_DNA"/>
</dbReference>
<reference evidence="3" key="1">
    <citation type="submission" date="2022-10" db="EMBL/GenBank/DDBJ databases">
        <authorList>
            <person name="Yu W.X."/>
        </authorList>
    </citation>
    <scope>NUCLEOTIDE SEQUENCE</scope>
    <source>
        <strain evidence="3">D04</strain>
    </source>
</reference>
<name>A0AAE3SI91_9BACT</name>